<dbReference type="InterPro" id="IPR020904">
    <property type="entry name" value="Sc_DH/Rdtase_CS"/>
</dbReference>
<dbReference type="PROSITE" id="PS00061">
    <property type="entry name" value="ADH_SHORT"/>
    <property type="match status" value="1"/>
</dbReference>
<gene>
    <name evidence="4" type="ORF">Lery_2340</name>
</gene>
<dbReference type="AlphaFoldDB" id="A0A0W0TFD8"/>
<keyword evidence="5" id="KW-1185">Reference proteome</keyword>
<dbReference type="PRINTS" id="PR00080">
    <property type="entry name" value="SDRFAMILY"/>
</dbReference>
<dbReference type="OrthoDB" id="9806974at2"/>
<dbReference type="Pfam" id="PF00106">
    <property type="entry name" value="adh_short"/>
    <property type="match status" value="1"/>
</dbReference>
<dbReference type="PRINTS" id="PR00081">
    <property type="entry name" value="GDHRDH"/>
</dbReference>
<dbReference type="Gene3D" id="3.40.50.720">
    <property type="entry name" value="NAD(P)-binding Rossmann-like Domain"/>
    <property type="match status" value="1"/>
</dbReference>
<dbReference type="CDD" id="cd05233">
    <property type="entry name" value="SDR_c"/>
    <property type="match status" value="1"/>
</dbReference>
<dbReference type="Proteomes" id="UP000054773">
    <property type="component" value="Unassembled WGS sequence"/>
</dbReference>
<dbReference type="GO" id="GO:0016491">
    <property type="term" value="F:oxidoreductase activity"/>
    <property type="evidence" value="ECO:0007669"/>
    <property type="project" value="UniProtKB-KW"/>
</dbReference>
<dbReference type="PANTHER" id="PTHR44196">
    <property type="entry name" value="DEHYDROGENASE/REDUCTASE SDR FAMILY MEMBER 7B"/>
    <property type="match status" value="1"/>
</dbReference>
<organism evidence="4 5">
    <name type="scientific">Legionella erythra</name>
    <dbReference type="NCBI Taxonomy" id="448"/>
    <lineage>
        <taxon>Bacteria</taxon>
        <taxon>Pseudomonadati</taxon>
        <taxon>Pseudomonadota</taxon>
        <taxon>Gammaproteobacteria</taxon>
        <taxon>Legionellales</taxon>
        <taxon>Legionellaceae</taxon>
        <taxon>Legionella</taxon>
    </lineage>
</organism>
<dbReference type="InterPro" id="IPR002347">
    <property type="entry name" value="SDR_fam"/>
</dbReference>
<sequence length="288" mass="31826">MNANERVAVITGAASGIGLALTQACIRRGIHVVMADNAVSTLCDQVEQLSAATSNDVLGVVCDVSRPDSLRHLVKQTFERFNRVDMLFNNAGISGHFAPIWELTSEHIRKVMDVNLFGVIHGLQAFLPVLFKQEHPSHVINMASFYGLCSGSQMAAYAMSKHAIVALSESLHFDLQRLQKPVTVSVACPSFANTSLLTNSAPLHTDTLHTMLEELIARSRPAEDVAEHILNEVEKGTFYILPDREVKEYCEQRTRAIVEQQPPHQHSLEKIIASLSHRAAQRGEKTNQ</sequence>
<evidence type="ECO:0000256" key="3">
    <source>
        <dbReference type="RuleBase" id="RU000363"/>
    </source>
</evidence>
<dbReference type="PROSITE" id="PS51257">
    <property type="entry name" value="PROKAR_LIPOPROTEIN"/>
    <property type="match status" value="1"/>
</dbReference>
<accession>A0A0W0TFD8</accession>
<dbReference type="GO" id="GO:0016020">
    <property type="term" value="C:membrane"/>
    <property type="evidence" value="ECO:0007669"/>
    <property type="project" value="TreeGrafter"/>
</dbReference>
<dbReference type="PANTHER" id="PTHR44196:SF1">
    <property type="entry name" value="DEHYDROGENASE_REDUCTASE SDR FAMILY MEMBER 7B"/>
    <property type="match status" value="1"/>
</dbReference>
<comment type="caution">
    <text evidence="4">The sequence shown here is derived from an EMBL/GenBank/DDBJ whole genome shotgun (WGS) entry which is preliminary data.</text>
</comment>
<keyword evidence="2" id="KW-0560">Oxidoreductase</keyword>
<dbReference type="PATRIC" id="fig|448.7.peg.2459"/>
<comment type="similarity">
    <text evidence="1 3">Belongs to the short-chain dehydrogenases/reductases (SDR) family.</text>
</comment>
<dbReference type="SUPFAM" id="SSF51735">
    <property type="entry name" value="NAD(P)-binding Rossmann-fold domains"/>
    <property type="match status" value="1"/>
</dbReference>
<dbReference type="STRING" id="448.Lery_2340"/>
<dbReference type="EMBL" id="LNYA01000034">
    <property type="protein sequence ID" value="KTC94173.1"/>
    <property type="molecule type" value="Genomic_DNA"/>
</dbReference>
<evidence type="ECO:0000313" key="4">
    <source>
        <dbReference type="EMBL" id="KTC94173.1"/>
    </source>
</evidence>
<evidence type="ECO:0000256" key="1">
    <source>
        <dbReference type="ARBA" id="ARBA00006484"/>
    </source>
</evidence>
<dbReference type="InterPro" id="IPR036291">
    <property type="entry name" value="NAD(P)-bd_dom_sf"/>
</dbReference>
<evidence type="ECO:0000256" key="2">
    <source>
        <dbReference type="ARBA" id="ARBA00023002"/>
    </source>
</evidence>
<name>A0A0W0TFD8_LEGER</name>
<reference evidence="4 5" key="1">
    <citation type="submission" date="2015-11" db="EMBL/GenBank/DDBJ databases">
        <title>Genomic analysis of 38 Legionella species identifies large and diverse effector repertoires.</title>
        <authorList>
            <person name="Burstein D."/>
            <person name="Amaro F."/>
            <person name="Zusman T."/>
            <person name="Lifshitz Z."/>
            <person name="Cohen O."/>
            <person name="Gilbert J.A."/>
            <person name="Pupko T."/>
            <person name="Shuman H.A."/>
            <person name="Segal G."/>
        </authorList>
    </citation>
    <scope>NUCLEOTIDE SEQUENCE [LARGE SCALE GENOMIC DNA]</scope>
    <source>
        <strain evidence="4 5">SE-32A-C8</strain>
    </source>
</reference>
<evidence type="ECO:0000313" key="5">
    <source>
        <dbReference type="Proteomes" id="UP000054773"/>
    </source>
</evidence>
<proteinExistence type="inferred from homology"/>
<dbReference type="RefSeq" id="WP_058527458.1">
    <property type="nucleotide sequence ID" value="NZ_CAAAHY010000026.1"/>
</dbReference>
<protein>
    <submittedName>
        <fullName evidence="4">Oxidoreductase dehydrogenase, short chain</fullName>
    </submittedName>
</protein>